<evidence type="ECO:0000256" key="6">
    <source>
        <dbReference type="ARBA" id="ARBA00023136"/>
    </source>
</evidence>
<dbReference type="GO" id="GO:0005886">
    <property type="term" value="C:plasma membrane"/>
    <property type="evidence" value="ECO:0007669"/>
    <property type="project" value="TreeGrafter"/>
</dbReference>
<dbReference type="GO" id="GO:0005247">
    <property type="term" value="F:voltage-gated chloride channel activity"/>
    <property type="evidence" value="ECO:0007669"/>
    <property type="project" value="TreeGrafter"/>
</dbReference>
<feature type="transmembrane region" description="Helical" evidence="7">
    <location>
        <begin position="20"/>
        <end position="40"/>
    </location>
</feature>
<protein>
    <submittedName>
        <fullName evidence="8">Uncharacterized protein</fullName>
    </submittedName>
</protein>
<gene>
    <name evidence="8" type="ORF">GDO86_018101</name>
</gene>
<evidence type="ECO:0000256" key="3">
    <source>
        <dbReference type="ARBA" id="ARBA00022737"/>
    </source>
</evidence>
<dbReference type="InterPro" id="IPR014743">
    <property type="entry name" value="Cl-channel_core"/>
</dbReference>
<keyword evidence="6 7" id="KW-0472">Membrane</keyword>
<evidence type="ECO:0000256" key="5">
    <source>
        <dbReference type="ARBA" id="ARBA00023122"/>
    </source>
</evidence>
<sequence>MTITIFAPHLQNLYLPFMGPFVHMGTILATQLGKVMVKLVGAKENPSRKYDLLVAGAAVGVACCFVAPVGGVLFSVEATATHFGVRNYWRGFFAATCAALMFRLLAVINRERETVAILFSTNWRVEFPFDLPEYLSYAILG</sequence>
<accession>A0A8T2IEI6</accession>
<keyword evidence="9" id="KW-1185">Reference proteome</keyword>
<proteinExistence type="predicted"/>
<comment type="caution">
    <text evidence="8">The sequence shown here is derived from an EMBL/GenBank/DDBJ whole genome shotgun (WGS) entry which is preliminary data.</text>
</comment>
<dbReference type="Gene3D" id="1.10.3080.10">
    <property type="entry name" value="Clc chloride channel"/>
    <property type="match status" value="1"/>
</dbReference>
<evidence type="ECO:0000313" key="8">
    <source>
        <dbReference type="EMBL" id="KAG8430273.1"/>
    </source>
</evidence>
<feature type="transmembrane region" description="Helical" evidence="7">
    <location>
        <begin position="88"/>
        <end position="108"/>
    </location>
</feature>
<keyword evidence="5" id="KW-0129">CBS domain</keyword>
<name>A0A8T2IEI6_9PIPI</name>
<feature type="transmembrane region" description="Helical" evidence="7">
    <location>
        <begin position="52"/>
        <end position="76"/>
    </location>
</feature>
<evidence type="ECO:0000256" key="1">
    <source>
        <dbReference type="ARBA" id="ARBA00004141"/>
    </source>
</evidence>
<dbReference type="AlphaFoldDB" id="A0A8T2IEI6"/>
<dbReference type="EMBL" id="JAACNH010001226">
    <property type="protein sequence ID" value="KAG8430273.1"/>
    <property type="molecule type" value="Genomic_DNA"/>
</dbReference>
<dbReference type="Pfam" id="PF00654">
    <property type="entry name" value="Voltage_CLC"/>
    <property type="match status" value="1"/>
</dbReference>
<evidence type="ECO:0000313" key="9">
    <source>
        <dbReference type="Proteomes" id="UP000812440"/>
    </source>
</evidence>
<dbReference type="PANTHER" id="PTHR45720:SF17">
    <property type="entry name" value="CHLORIDE CHANNEL PROTEIN CLC-KB ISOFORM X1"/>
    <property type="match status" value="1"/>
</dbReference>
<dbReference type="OrthoDB" id="4564at2759"/>
<keyword evidence="2 7" id="KW-0812">Transmembrane</keyword>
<dbReference type="Proteomes" id="UP000812440">
    <property type="component" value="Unassembled WGS sequence"/>
</dbReference>
<dbReference type="SUPFAM" id="SSF81340">
    <property type="entry name" value="Clc chloride channel"/>
    <property type="match status" value="1"/>
</dbReference>
<organism evidence="8 9">
    <name type="scientific">Hymenochirus boettgeri</name>
    <name type="common">Congo dwarf clawed frog</name>
    <dbReference type="NCBI Taxonomy" id="247094"/>
    <lineage>
        <taxon>Eukaryota</taxon>
        <taxon>Metazoa</taxon>
        <taxon>Chordata</taxon>
        <taxon>Craniata</taxon>
        <taxon>Vertebrata</taxon>
        <taxon>Euteleostomi</taxon>
        <taxon>Amphibia</taxon>
        <taxon>Batrachia</taxon>
        <taxon>Anura</taxon>
        <taxon>Pipoidea</taxon>
        <taxon>Pipidae</taxon>
        <taxon>Pipinae</taxon>
        <taxon>Hymenochirus</taxon>
    </lineage>
</organism>
<dbReference type="PANTHER" id="PTHR45720">
    <property type="entry name" value="CHLORIDE CHANNEL PROTEIN 2"/>
    <property type="match status" value="1"/>
</dbReference>
<dbReference type="InterPro" id="IPR001807">
    <property type="entry name" value="ClC"/>
</dbReference>
<dbReference type="InterPro" id="IPR050970">
    <property type="entry name" value="Cl_channel_volt-gated"/>
</dbReference>
<evidence type="ECO:0000256" key="4">
    <source>
        <dbReference type="ARBA" id="ARBA00022989"/>
    </source>
</evidence>
<evidence type="ECO:0000256" key="2">
    <source>
        <dbReference type="ARBA" id="ARBA00022692"/>
    </source>
</evidence>
<reference evidence="8" key="1">
    <citation type="thesis" date="2020" institute="ProQuest LLC" country="789 East Eisenhower Parkway, Ann Arbor, MI, USA">
        <title>Comparative Genomics and Chromosome Evolution.</title>
        <authorList>
            <person name="Mudd A.B."/>
        </authorList>
    </citation>
    <scope>NUCLEOTIDE SEQUENCE</scope>
    <source>
        <strain evidence="8">Female2</strain>
        <tissue evidence="8">Blood</tissue>
    </source>
</reference>
<comment type="subcellular location">
    <subcellularLocation>
        <location evidence="1">Membrane</location>
        <topology evidence="1">Multi-pass membrane protein</topology>
    </subcellularLocation>
</comment>
<evidence type="ECO:0000256" key="7">
    <source>
        <dbReference type="SAM" id="Phobius"/>
    </source>
</evidence>
<keyword evidence="4 7" id="KW-1133">Transmembrane helix</keyword>
<keyword evidence="3" id="KW-0677">Repeat</keyword>